<feature type="compositionally biased region" description="Low complexity" evidence="7">
    <location>
        <begin position="71"/>
        <end position="82"/>
    </location>
</feature>
<dbReference type="OrthoDB" id="659719at2759"/>
<feature type="domain" description="Core Histone H2A/H2B/H3" evidence="8">
    <location>
        <begin position="241"/>
        <end position="308"/>
    </location>
</feature>
<evidence type="ECO:0000256" key="5">
    <source>
        <dbReference type="ARBA" id="ARBA00023163"/>
    </source>
</evidence>
<dbReference type="InterPro" id="IPR007125">
    <property type="entry name" value="H2A/H2B/H3"/>
</dbReference>
<proteinExistence type="inferred from homology"/>
<dbReference type="EMBL" id="RWGY01000029">
    <property type="protein sequence ID" value="TVU19920.1"/>
    <property type="molecule type" value="Genomic_DNA"/>
</dbReference>
<keyword evidence="6" id="KW-0539">Nucleus</keyword>
<evidence type="ECO:0000256" key="1">
    <source>
        <dbReference type="ARBA" id="ARBA00004123"/>
    </source>
</evidence>
<sequence length="739" mass="82584">LLSGRKSPVPSQAQVRRSSNPRAHHNCNSILVHGGAGGGRGGGIVPARAIEVASSAPGGKRRGLPCDAEPSSSSAMAAQVAADPTSGSGSGGKRCRPDHDAEPSSSFSAASKRRHRLSVPQFHVAPARVSDERDDREDLESEEDLDYDYIPTYIEVIFWWCGHLRNPGVCGCKMCYYLSGFQSRVCYFWLFEIKLYEFSFVDVSMPTIQLWFILGRARTREGAAGAGAVGPHEQQLQSKILLSEIMKLKKNDELLIPFADFLRLVKEITGRHSRGVSRWTPKALLSLHEAAEDYLLEVFKVNQLAADDTVQPNLCYGDNTKLTPEQEAAARGFSRACTSGIPMYICTMKTSNVMKRQLAFSRDFSKCYILPRLGYDCCETKVFAGCNRFGSKLNLSMVHGELRLLGGWPLFVKDNRIEAGHICAFIFEEEKEEEEDDGALLSLRVHVLGAGTNTNSLIRACACFLDDAIAMNHGQAQEHISYRKSMPDMCLVLVCFKLKLWSASTLSSTPATPAGDGPHEESVCGEDAIAARWRIEHLENPEEVCTDQESINGYRWGSPWAWGLQQQQQKKMKKQHRRPLLLRIGAGNRMVILFGPFARLVREITEFHSRKVTRWTPEAILLLQDVSEFYLEVMLENRLTFTTQVDLELTIITVVLEELEGSEYMGEHIVTEPAATATTRQQRKQEEPSRRVSTPSKRARRRNVEAPAEGAGIRELWAKRARWPSSRYPASDWVVRGSS</sequence>
<dbReference type="Gene3D" id="2.40.330.10">
    <property type="entry name" value="DNA-binding pseudobarrel domain"/>
    <property type="match status" value="1"/>
</dbReference>
<dbReference type="InterPro" id="IPR000164">
    <property type="entry name" value="Histone_H3/CENP-A"/>
</dbReference>
<dbReference type="InterPro" id="IPR015300">
    <property type="entry name" value="DNA-bd_pseudobarrel_sf"/>
</dbReference>
<evidence type="ECO:0000256" key="7">
    <source>
        <dbReference type="SAM" id="MobiDB-lite"/>
    </source>
</evidence>
<feature type="region of interest" description="Disordered" evidence="7">
    <location>
        <begin position="672"/>
        <end position="708"/>
    </location>
</feature>
<name>A0A5J9U9R8_9POAL</name>
<feature type="region of interest" description="Disordered" evidence="7">
    <location>
        <begin position="54"/>
        <end position="115"/>
    </location>
</feature>
<dbReference type="Gene3D" id="1.10.20.10">
    <property type="entry name" value="Histone, subunit A"/>
    <property type="match status" value="2"/>
</dbReference>
<accession>A0A5J9U9R8</accession>
<dbReference type="InterPro" id="IPR009072">
    <property type="entry name" value="Histone-fold"/>
</dbReference>
<comment type="similarity">
    <text evidence="2">Belongs to the histone H3 family.</text>
</comment>
<keyword evidence="3" id="KW-0805">Transcription regulation</keyword>
<dbReference type="GO" id="GO:0030527">
    <property type="term" value="F:structural constituent of chromatin"/>
    <property type="evidence" value="ECO:0007669"/>
    <property type="project" value="InterPro"/>
</dbReference>
<dbReference type="Proteomes" id="UP000324897">
    <property type="component" value="Chromosome 7"/>
</dbReference>
<feature type="region of interest" description="Disordered" evidence="7">
    <location>
        <begin position="1"/>
        <end position="25"/>
    </location>
</feature>
<evidence type="ECO:0000256" key="2">
    <source>
        <dbReference type="ARBA" id="ARBA00010343"/>
    </source>
</evidence>
<dbReference type="Pfam" id="PF00125">
    <property type="entry name" value="Histone"/>
    <property type="match status" value="1"/>
</dbReference>
<gene>
    <name evidence="9" type="ORF">EJB05_36102</name>
</gene>
<evidence type="ECO:0000256" key="6">
    <source>
        <dbReference type="ARBA" id="ARBA00023242"/>
    </source>
</evidence>
<dbReference type="SUPFAM" id="SSF101936">
    <property type="entry name" value="DNA-binding pseudobarrel domain"/>
    <property type="match status" value="1"/>
</dbReference>
<feature type="non-terminal residue" evidence="9">
    <location>
        <position position="1"/>
    </location>
</feature>
<keyword evidence="10" id="KW-1185">Reference proteome</keyword>
<dbReference type="PANTHER" id="PTHR11426">
    <property type="entry name" value="HISTONE H3"/>
    <property type="match status" value="1"/>
</dbReference>
<dbReference type="GO" id="GO:0046982">
    <property type="term" value="F:protein heterodimerization activity"/>
    <property type="evidence" value="ECO:0007669"/>
    <property type="project" value="InterPro"/>
</dbReference>
<evidence type="ECO:0000256" key="3">
    <source>
        <dbReference type="ARBA" id="ARBA00023015"/>
    </source>
</evidence>
<organism evidence="9 10">
    <name type="scientific">Eragrostis curvula</name>
    <name type="common">weeping love grass</name>
    <dbReference type="NCBI Taxonomy" id="38414"/>
    <lineage>
        <taxon>Eukaryota</taxon>
        <taxon>Viridiplantae</taxon>
        <taxon>Streptophyta</taxon>
        <taxon>Embryophyta</taxon>
        <taxon>Tracheophyta</taxon>
        <taxon>Spermatophyta</taxon>
        <taxon>Magnoliopsida</taxon>
        <taxon>Liliopsida</taxon>
        <taxon>Poales</taxon>
        <taxon>Poaceae</taxon>
        <taxon>PACMAD clade</taxon>
        <taxon>Chloridoideae</taxon>
        <taxon>Eragrostideae</taxon>
        <taxon>Eragrostidinae</taxon>
        <taxon>Eragrostis</taxon>
    </lineage>
</organism>
<dbReference type="AlphaFoldDB" id="A0A5J9U9R8"/>
<comment type="subcellular location">
    <subcellularLocation>
        <location evidence="1">Nucleus</location>
    </subcellularLocation>
</comment>
<dbReference type="SUPFAM" id="SSF47113">
    <property type="entry name" value="Histone-fold"/>
    <property type="match status" value="2"/>
</dbReference>
<dbReference type="SMART" id="SM00428">
    <property type="entry name" value="H3"/>
    <property type="match status" value="1"/>
</dbReference>
<evidence type="ECO:0000259" key="8">
    <source>
        <dbReference type="Pfam" id="PF00125"/>
    </source>
</evidence>
<protein>
    <recommendedName>
        <fullName evidence="8">Core Histone H2A/H2B/H3 domain-containing protein</fullName>
    </recommendedName>
</protein>
<dbReference type="GO" id="GO:0000786">
    <property type="term" value="C:nucleosome"/>
    <property type="evidence" value="ECO:0007669"/>
    <property type="project" value="InterPro"/>
</dbReference>
<feature type="compositionally biased region" description="Polar residues" evidence="7">
    <location>
        <begin position="9"/>
        <end position="25"/>
    </location>
</feature>
<evidence type="ECO:0000256" key="4">
    <source>
        <dbReference type="ARBA" id="ARBA00023125"/>
    </source>
</evidence>
<dbReference type="GO" id="GO:0005634">
    <property type="term" value="C:nucleus"/>
    <property type="evidence" value="ECO:0007669"/>
    <property type="project" value="UniProtKB-SubCell"/>
</dbReference>
<keyword evidence="5" id="KW-0804">Transcription</keyword>
<evidence type="ECO:0000313" key="9">
    <source>
        <dbReference type="EMBL" id="TVU19920.1"/>
    </source>
</evidence>
<reference evidence="9 10" key="1">
    <citation type="journal article" date="2019" name="Sci. Rep.">
        <title>A high-quality genome of Eragrostis curvula grass provides insights into Poaceae evolution and supports new strategies to enhance forage quality.</title>
        <authorList>
            <person name="Carballo J."/>
            <person name="Santos B.A.C.M."/>
            <person name="Zappacosta D."/>
            <person name="Garbus I."/>
            <person name="Selva J.P."/>
            <person name="Gallo C.A."/>
            <person name="Diaz A."/>
            <person name="Albertini E."/>
            <person name="Caccamo M."/>
            <person name="Echenique V."/>
        </authorList>
    </citation>
    <scope>NUCLEOTIDE SEQUENCE [LARGE SCALE GENOMIC DNA]</scope>
    <source>
        <strain evidence="10">cv. Victoria</strain>
        <tissue evidence="9">Leaf</tissue>
    </source>
</reference>
<evidence type="ECO:0000313" key="10">
    <source>
        <dbReference type="Proteomes" id="UP000324897"/>
    </source>
</evidence>
<comment type="caution">
    <text evidence="9">The sequence shown here is derived from an EMBL/GenBank/DDBJ whole genome shotgun (WGS) entry which is preliminary data.</text>
</comment>
<dbReference type="GO" id="GO:0003677">
    <property type="term" value="F:DNA binding"/>
    <property type="evidence" value="ECO:0007669"/>
    <property type="project" value="UniProtKB-KW"/>
</dbReference>
<keyword evidence="4" id="KW-0238">DNA-binding</keyword>